<dbReference type="AlphaFoldDB" id="A0A3E2XLK9"/>
<accession>A0A3E2XLK9</accession>
<comment type="caution">
    <text evidence="3">The sequence shown here is derived from an EMBL/GenBank/DDBJ whole genome shotgun (WGS) entry which is preliminary data.</text>
</comment>
<dbReference type="Proteomes" id="UP000261231">
    <property type="component" value="Unassembled WGS sequence"/>
</dbReference>
<feature type="region of interest" description="Disordered" evidence="1">
    <location>
        <begin position="289"/>
        <end position="401"/>
    </location>
</feature>
<feature type="compositionally biased region" description="Low complexity" evidence="1">
    <location>
        <begin position="37"/>
        <end position="49"/>
    </location>
</feature>
<feature type="region of interest" description="Disordered" evidence="1">
    <location>
        <begin position="27"/>
        <end position="54"/>
    </location>
</feature>
<feature type="chain" id="PRO_5038597479" evidence="2">
    <location>
        <begin position="23"/>
        <end position="646"/>
    </location>
</feature>
<feature type="compositionally biased region" description="Polar residues" evidence="1">
    <location>
        <begin position="342"/>
        <end position="366"/>
    </location>
</feature>
<reference evidence="3 4" key="1">
    <citation type="submission" date="2018-08" db="EMBL/GenBank/DDBJ databases">
        <title>A genome reference for cultivated species of the human gut microbiota.</title>
        <authorList>
            <person name="Zou Y."/>
            <person name="Xue W."/>
            <person name="Luo G."/>
        </authorList>
    </citation>
    <scope>NUCLEOTIDE SEQUENCE [LARGE SCALE GENOMIC DNA]</scope>
    <source>
        <strain evidence="3 4">AM28-39</strain>
    </source>
</reference>
<evidence type="ECO:0000256" key="2">
    <source>
        <dbReference type="SAM" id="SignalP"/>
    </source>
</evidence>
<keyword evidence="2" id="KW-0732">Signal</keyword>
<evidence type="ECO:0000256" key="1">
    <source>
        <dbReference type="SAM" id="MobiDB-lite"/>
    </source>
</evidence>
<feature type="compositionally biased region" description="Basic and acidic residues" evidence="1">
    <location>
        <begin position="330"/>
        <end position="339"/>
    </location>
</feature>
<dbReference type="InterPro" id="IPR025584">
    <property type="entry name" value="Cthe_2159"/>
</dbReference>
<feature type="compositionally biased region" description="Polar residues" evidence="1">
    <location>
        <begin position="27"/>
        <end position="36"/>
    </location>
</feature>
<dbReference type="PROSITE" id="PS51257">
    <property type="entry name" value="PROKAR_LIPOPROTEIN"/>
    <property type="match status" value="1"/>
</dbReference>
<feature type="signal peptide" evidence="2">
    <location>
        <begin position="1"/>
        <end position="22"/>
    </location>
</feature>
<dbReference type="EMBL" id="QVFD01000007">
    <property type="protein sequence ID" value="RGC47090.1"/>
    <property type="molecule type" value="Genomic_DNA"/>
</dbReference>
<proteinExistence type="predicted"/>
<evidence type="ECO:0000313" key="3">
    <source>
        <dbReference type="EMBL" id="RGC47090.1"/>
    </source>
</evidence>
<name>A0A3E2XLK9_9FIRM</name>
<dbReference type="Pfam" id="PF14262">
    <property type="entry name" value="Cthe_2159"/>
    <property type="match status" value="1"/>
</dbReference>
<gene>
    <name evidence="3" type="ORF">DW747_08975</name>
</gene>
<organism evidence="3 4">
    <name type="scientific">Coprococcus catus</name>
    <dbReference type="NCBI Taxonomy" id="116085"/>
    <lineage>
        <taxon>Bacteria</taxon>
        <taxon>Bacillati</taxon>
        <taxon>Bacillota</taxon>
        <taxon>Clostridia</taxon>
        <taxon>Lachnospirales</taxon>
        <taxon>Lachnospiraceae</taxon>
        <taxon>Coprococcus</taxon>
    </lineage>
</organism>
<sequence>MRKTAAACCIALLLLSGCGKTAGNVNSDTADSSAVTEQSGSEESAASQSDTDIDSMFTNRDKEVGYDEEKCVAITLSDDGSSCDNTSVAIDGQTITITEEGTYLLSGSLSNGSVVVATDENVKVRLIFNGVVINNDSSAAVYVQSADKVFITLAPDSENMLSNGGTYEAVDDNNIDSVIFSKSDLTLNGSGSLTVTAKAGHGIVSKDDLVITGGTYAITAASQGLSGKDSIRILDGDFAITSGKDALHSENEDNAEKGFVYIAGGNFNLTASVDGISASGNMTLLDGTYTMTTGGGSENGNDHQEGGPGGQGEPGDDMDNPGEDMMTSGERPKGSRGEMSDNDQMMQPSDNSQDGTSSDNSESADNWPTAPSDDQQPSGQMMEQPDKSNEEVETEETTSTKGIKAKGNLIISGGTYTINAADDGIHSNSNITINGGTLAIASGDDGVHADGQVIVNDGTIAISESYEGIEGNEKVLIVGGQITLTSSDDGFNGDTIEISGGHTEIDAEGDGIDANGILTVSGGETYVSGPTGDGNGALDYETDAVITGGILVAAGSSGMAVNFGNNSTQGSVLVNMDRQEAGTDIVLTDASGTELINWQASKKYTSVVISCPGIAQGESYTLKAGTSKTTVTMDSLIYGTGNTMGR</sequence>
<keyword evidence="4" id="KW-1185">Reference proteome</keyword>
<feature type="compositionally biased region" description="Polar residues" evidence="1">
    <location>
        <begin position="372"/>
        <end position="381"/>
    </location>
</feature>
<protein>
    <submittedName>
        <fullName evidence="3">Carbohydrate-binding domain-containing protein</fullName>
    </submittedName>
</protein>
<evidence type="ECO:0000313" key="4">
    <source>
        <dbReference type="Proteomes" id="UP000261231"/>
    </source>
</evidence>
<dbReference type="OrthoDB" id="9812829at2"/>